<dbReference type="Gene3D" id="2.30.42.10">
    <property type="match status" value="1"/>
</dbReference>
<evidence type="ECO:0000256" key="1">
    <source>
        <dbReference type="ARBA" id="ARBA00022825"/>
    </source>
</evidence>
<dbReference type="InterPro" id="IPR001478">
    <property type="entry name" value="PDZ"/>
</dbReference>
<comment type="caution">
    <text evidence="3">The sequence shown here is derived from an EMBL/GenBank/DDBJ whole genome shotgun (WGS) entry which is preliminary data.</text>
</comment>
<dbReference type="SMART" id="SM00228">
    <property type="entry name" value="PDZ"/>
    <property type="match status" value="1"/>
</dbReference>
<organism evidence="3 4">
    <name type="scientific">Paenibacillus azoreducens</name>
    <dbReference type="NCBI Taxonomy" id="116718"/>
    <lineage>
        <taxon>Bacteria</taxon>
        <taxon>Bacillati</taxon>
        <taxon>Bacillota</taxon>
        <taxon>Bacilli</taxon>
        <taxon>Bacillales</taxon>
        <taxon>Paenibacillaceae</taxon>
        <taxon>Paenibacillus</taxon>
    </lineage>
</organism>
<dbReference type="InterPro" id="IPR041489">
    <property type="entry name" value="PDZ_6"/>
</dbReference>
<dbReference type="InterPro" id="IPR008763">
    <property type="entry name" value="Peptidase_S55"/>
</dbReference>
<reference evidence="3 4" key="1">
    <citation type="submission" date="2021-03" db="EMBL/GenBank/DDBJ databases">
        <title>Antimicrobial resistance genes in bacteria isolated from Japanese honey, and their potential for conferring macrolide and lincosamide resistance in the American foulbrood pathogen Paenibacillus larvae.</title>
        <authorList>
            <person name="Okamoto M."/>
            <person name="Kumagai M."/>
            <person name="Kanamori H."/>
            <person name="Takamatsu D."/>
        </authorList>
    </citation>
    <scope>NUCLEOTIDE SEQUENCE [LARGE SCALE GENOMIC DNA]</scope>
    <source>
        <strain evidence="3 4">J34TS1</strain>
    </source>
</reference>
<dbReference type="InterPro" id="IPR009003">
    <property type="entry name" value="Peptidase_S1_PA"/>
</dbReference>
<dbReference type="NCBIfam" id="TIGR02860">
    <property type="entry name" value="spore_IV_B"/>
    <property type="match status" value="1"/>
</dbReference>
<keyword evidence="1" id="KW-0720">Serine protease</keyword>
<evidence type="ECO:0000259" key="2">
    <source>
        <dbReference type="PROSITE" id="PS51494"/>
    </source>
</evidence>
<dbReference type="Pfam" id="PF17820">
    <property type="entry name" value="PDZ_6"/>
    <property type="match status" value="1"/>
</dbReference>
<keyword evidence="1" id="KW-0645">Protease</keyword>
<dbReference type="SUPFAM" id="SSF50494">
    <property type="entry name" value="Trypsin-like serine proteases"/>
    <property type="match status" value="1"/>
</dbReference>
<dbReference type="InterPro" id="IPR036034">
    <property type="entry name" value="PDZ_sf"/>
</dbReference>
<dbReference type="GO" id="GO:0008236">
    <property type="term" value="F:serine-type peptidase activity"/>
    <property type="evidence" value="ECO:0007669"/>
    <property type="project" value="UniProtKB-KW"/>
</dbReference>
<keyword evidence="4" id="KW-1185">Reference proteome</keyword>
<evidence type="ECO:0000313" key="3">
    <source>
        <dbReference type="EMBL" id="GIO47671.1"/>
    </source>
</evidence>
<dbReference type="Pfam" id="PF05580">
    <property type="entry name" value="Peptidase_S55"/>
    <property type="match status" value="1"/>
</dbReference>
<dbReference type="AlphaFoldDB" id="A0A919YBG9"/>
<dbReference type="Proteomes" id="UP000682811">
    <property type="component" value="Unassembled WGS sequence"/>
</dbReference>
<proteinExistence type="predicted"/>
<protein>
    <submittedName>
        <fullName evidence="3">SpoIVB peptidase</fullName>
    </submittedName>
</protein>
<dbReference type="PROSITE" id="PS51494">
    <property type="entry name" value="SPOIVB"/>
    <property type="match status" value="1"/>
</dbReference>
<evidence type="ECO:0000313" key="4">
    <source>
        <dbReference type="Proteomes" id="UP000682811"/>
    </source>
</evidence>
<sequence length="404" mass="43474">MFAGDSNSVQLAMPVAAQATIDRPDVLQMNGSAASTLKVSPQQPLQLQPQHSGKAKLTFKLFGKIPFKTVQIHVIPDLRVIPGGQTIGVKVKSAGILVVGHHLVHVDPTTKVSPGENAGIQLGDLMTHMNGQPLKDISKVAQIVEDAGSKKQPLEITFKRGDKFMKTNLTPAFDQSEQKWRLGLYIRDSAAGVGTLTFYAPEQGVYGALGHVITDMNTQTPITVGSGEILQSSVTSISKSQDGEPGEKRAHFLKDSKVLGSIERNTHFGIFGKMAKNPEYSLYKEGIPVAFAEEVQEGPAEILTVVDGQQVEKFKVNIVHVSKQDSPATKGLVIRITDPRLIEKTGGIVQGMSGSPIVQNGKLIGAVTHVFVNDPKSGYGCFIEWMLQDSGVIPQRDALNLKAS</sequence>
<name>A0A919YBG9_9BACL</name>
<gene>
    <name evidence="3" type="primary">spoIVB</name>
    <name evidence="3" type="ORF">J34TS1_24360</name>
</gene>
<dbReference type="EMBL" id="BORT01000009">
    <property type="protein sequence ID" value="GIO47671.1"/>
    <property type="molecule type" value="Genomic_DNA"/>
</dbReference>
<accession>A0A919YBG9</accession>
<feature type="domain" description="Peptidase S55" evidence="2">
    <location>
        <begin position="163"/>
        <end position="402"/>
    </location>
</feature>
<dbReference type="SUPFAM" id="SSF50156">
    <property type="entry name" value="PDZ domain-like"/>
    <property type="match status" value="1"/>
</dbReference>
<keyword evidence="1" id="KW-0378">Hydrolase</keyword>
<dbReference type="InterPro" id="IPR014219">
    <property type="entry name" value="SpoIVB"/>
</dbReference>